<protein>
    <submittedName>
        <fullName evidence="2">Type III restriction protein res subunit</fullName>
    </submittedName>
</protein>
<name>A0A0E3JZG0_CLOSL</name>
<sequence>MVVLKNYQKKAVRELMDKTVKLLQNNNKKKVLVLKAPTGSGKTVIASKYIEMFSKLEDRDFCFIWISIGKGHLHEQSKNKISSILEGSPSCKLLEDIIRYGIIKRNAIVVVNWEKLNTKKNGVWDNVLMREGEGINFLKLLENTSSARKIMLIIDESHNTTDTRTSKELMNIINPEILLEMSATPKYIPSGEDIDDNMAAFVKVLPEEVIESGVIKKEVFINDNIDEIDLNNKNSIEIVLEMAIKKRLELNEAFSRENVKINPLCLIQIPNAKTGEEILHELIRILKIKGISVENNNLALWTSNKCKNLENIIDFNSKIDVLIFKMAVATGWDCPRAQILLKLRESGSEIFDIQTIGRILRMPEQKHYRSEILNRAYIYTNNKDISVKVGNLSLVKFLKANIKPNMKNIILRSYYREPSKDVVIKREILNIIFYKQAEKELNVSVNRNAISNLYALNKLNFNMGIDNLESQLMYEGHIETSKLDRVNVKIAHKDKRIKVSEFDIEEVFTTLLKRTSENFYPNLKELIYKYFNDVFNYNIKKTGMITKIQSLFIVNYEKFFKSILNSTVEKYIDEYRKCDREETKEYYNDFSIKETKLLDDVSYEFFKSKKNIYDKCYLKKNRKQTEKVFEDFLEKSGDKIVWWYKNGDSGKENFAIRYEYNGMPHAFYPDYIVLFKTGLIGIFEVKAKNDREAETRTKAKNEYLKKYLKEEIGKGKNVMGGIIEVSDGNIKINIGGKEYASNNLADWESFKC</sequence>
<feature type="domain" description="Helicase ATP-binding" evidence="1">
    <location>
        <begin position="1"/>
        <end position="220"/>
    </location>
</feature>
<evidence type="ECO:0000259" key="1">
    <source>
        <dbReference type="SMART" id="SM00487"/>
    </source>
</evidence>
<dbReference type="AlphaFoldDB" id="A0A0E3JZG0"/>
<dbReference type="Pfam" id="PF04851">
    <property type="entry name" value="ResIII"/>
    <property type="match status" value="1"/>
</dbReference>
<dbReference type="RefSeq" id="WP_029159737.1">
    <property type="nucleotide sequence ID" value="NZ_CP009933.1"/>
</dbReference>
<dbReference type="HOGENOM" id="CLU_013109_0_0_9"/>
<keyword evidence="3" id="KW-1185">Reference proteome</keyword>
<gene>
    <name evidence="2" type="ORF">CSCA_1133</name>
</gene>
<dbReference type="Proteomes" id="UP000033115">
    <property type="component" value="Chromosome"/>
</dbReference>
<dbReference type="GO" id="GO:0003677">
    <property type="term" value="F:DNA binding"/>
    <property type="evidence" value="ECO:0007669"/>
    <property type="project" value="InterPro"/>
</dbReference>
<dbReference type="SUPFAM" id="SSF52540">
    <property type="entry name" value="P-loop containing nucleoside triphosphate hydrolases"/>
    <property type="match status" value="2"/>
</dbReference>
<dbReference type="Gene3D" id="3.40.50.300">
    <property type="entry name" value="P-loop containing nucleotide triphosphate hydrolases"/>
    <property type="match status" value="2"/>
</dbReference>
<dbReference type="InterPro" id="IPR006935">
    <property type="entry name" value="Helicase/UvrB_N"/>
</dbReference>
<dbReference type="SMART" id="SM00487">
    <property type="entry name" value="DEXDc"/>
    <property type="match status" value="1"/>
</dbReference>
<dbReference type="REBASE" id="88460">
    <property type="entry name" value="Csc25775ORFEP"/>
</dbReference>
<dbReference type="STRING" id="1548.CSCA_1133"/>
<accession>A0A0E3JZG0</accession>
<dbReference type="KEGG" id="csq:CSCA_1133"/>
<dbReference type="InterPro" id="IPR014001">
    <property type="entry name" value="Helicase_ATP-bd"/>
</dbReference>
<proteinExistence type="predicted"/>
<dbReference type="GO" id="GO:0005524">
    <property type="term" value="F:ATP binding"/>
    <property type="evidence" value="ECO:0007669"/>
    <property type="project" value="InterPro"/>
</dbReference>
<dbReference type="GO" id="GO:0016787">
    <property type="term" value="F:hydrolase activity"/>
    <property type="evidence" value="ECO:0007669"/>
    <property type="project" value="InterPro"/>
</dbReference>
<evidence type="ECO:0000313" key="2">
    <source>
        <dbReference type="EMBL" id="AKA68258.1"/>
    </source>
</evidence>
<organism evidence="2 3">
    <name type="scientific">Clostridium scatologenes</name>
    <dbReference type="NCBI Taxonomy" id="1548"/>
    <lineage>
        <taxon>Bacteria</taxon>
        <taxon>Bacillati</taxon>
        <taxon>Bacillota</taxon>
        <taxon>Clostridia</taxon>
        <taxon>Eubacteriales</taxon>
        <taxon>Clostridiaceae</taxon>
        <taxon>Clostridium</taxon>
    </lineage>
</organism>
<dbReference type="InterPro" id="IPR027417">
    <property type="entry name" value="P-loop_NTPase"/>
</dbReference>
<reference evidence="2 3" key="1">
    <citation type="journal article" date="2015" name="J. Biotechnol.">
        <title>Complete genome sequence of a malodorant-producing acetogen, Clostridium scatologenes ATCC 25775(T).</title>
        <authorList>
            <person name="Zhu Z."/>
            <person name="Guo T."/>
            <person name="Zheng H."/>
            <person name="Song T."/>
            <person name="Ouyang P."/>
            <person name="Xie J."/>
        </authorList>
    </citation>
    <scope>NUCLEOTIDE SEQUENCE [LARGE SCALE GENOMIC DNA]</scope>
    <source>
        <strain evidence="2 3">ATCC 25775</strain>
    </source>
</reference>
<evidence type="ECO:0000313" key="3">
    <source>
        <dbReference type="Proteomes" id="UP000033115"/>
    </source>
</evidence>
<dbReference type="EMBL" id="CP009933">
    <property type="protein sequence ID" value="AKA68258.1"/>
    <property type="molecule type" value="Genomic_DNA"/>
</dbReference>